<gene>
    <name evidence="4" type="ORF">BKA21_000494</name>
    <name evidence="3" type="ORF">Col01nite_11740</name>
</gene>
<evidence type="ECO:0000313" key="6">
    <source>
        <dbReference type="Proteomes" id="UP000618382"/>
    </source>
</evidence>
<keyword evidence="6" id="KW-1185">Reference proteome</keyword>
<name>A0A7Y9FCY0_9CELL</name>
<dbReference type="EMBL" id="BONN01000002">
    <property type="protein sequence ID" value="GIG32015.1"/>
    <property type="molecule type" value="Genomic_DNA"/>
</dbReference>
<accession>A0A7Y9FCY0</accession>
<dbReference type="SUPFAM" id="SSF51126">
    <property type="entry name" value="Pectin lyase-like"/>
    <property type="match status" value="1"/>
</dbReference>
<evidence type="ECO:0000259" key="2">
    <source>
        <dbReference type="Pfam" id="PF13229"/>
    </source>
</evidence>
<dbReference type="EMBL" id="JACCBK010000001">
    <property type="protein sequence ID" value="NYD84945.1"/>
    <property type="molecule type" value="Genomic_DNA"/>
</dbReference>
<comment type="caution">
    <text evidence="4">The sequence shown here is derived from an EMBL/GenBank/DDBJ whole genome shotgun (WGS) entry which is preliminary data.</text>
</comment>
<feature type="signal peptide" evidence="1">
    <location>
        <begin position="1"/>
        <end position="25"/>
    </location>
</feature>
<feature type="chain" id="PRO_5031237195" description="Right handed beta helix domain-containing protein" evidence="1">
    <location>
        <begin position="26"/>
        <end position="361"/>
    </location>
</feature>
<evidence type="ECO:0000313" key="4">
    <source>
        <dbReference type="EMBL" id="NYD84945.1"/>
    </source>
</evidence>
<dbReference type="Pfam" id="PF13229">
    <property type="entry name" value="Beta_helix"/>
    <property type="match status" value="1"/>
</dbReference>
<dbReference type="InterPro" id="IPR006626">
    <property type="entry name" value="PbH1"/>
</dbReference>
<evidence type="ECO:0000256" key="1">
    <source>
        <dbReference type="SAM" id="SignalP"/>
    </source>
</evidence>
<protein>
    <recommendedName>
        <fullName evidence="2">Right handed beta helix domain-containing protein</fullName>
    </recommendedName>
</protein>
<proteinExistence type="predicted"/>
<reference evidence="4 5" key="1">
    <citation type="submission" date="2020-07" db="EMBL/GenBank/DDBJ databases">
        <title>Sequencing the genomes of 1000 actinobacteria strains.</title>
        <authorList>
            <person name="Klenk H.-P."/>
        </authorList>
    </citation>
    <scope>NUCLEOTIDE SEQUENCE [LARGE SCALE GENOMIC DNA]</scope>
    <source>
        <strain evidence="4 5">DSM 24482</strain>
    </source>
</reference>
<dbReference type="Proteomes" id="UP000618382">
    <property type="component" value="Unassembled WGS sequence"/>
</dbReference>
<sequence>MSRRPALLAVATCVAVLVAPSVAAAAPPPLACGATLTVDTALRRDLTCVGDGLVLGPDVTLDLRGHTLRGSGAGVGLLVSSAGEAEIRNGTLTGWGTAVDTLGVEDADVGPLTVDRVRLRGNATGVDASGEDGTGRFRKPTTITRSSVVGHTAIGVDGGWFAEITVDRTTVADNAVGLWSEGDATITRSRFDRNARAVIGTEASVGVDRSSFRDNPQAVVTYGTGSTVVHGSRFVGSDVAVHGGGAVVDVSASTFTANGRAVVLGTWGGTVAGNVLRSNGEAIALDGEWLDGATVQDNVLRRNGEGIVLEPVDAATGVGGNDVRGSTGRGIHVPGATDLGGNTARGNGSSPQCVGVVCAPS</sequence>
<dbReference type="RefSeq" id="WP_170208986.1">
    <property type="nucleotide sequence ID" value="NZ_BAABFI010000003.1"/>
</dbReference>
<dbReference type="SMART" id="SM00710">
    <property type="entry name" value="PbH1"/>
    <property type="match status" value="4"/>
</dbReference>
<evidence type="ECO:0000313" key="3">
    <source>
        <dbReference type="EMBL" id="GIG32015.1"/>
    </source>
</evidence>
<dbReference type="Proteomes" id="UP000577956">
    <property type="component" value="Unassembled WGS sequence"/>
</dbReference>
<dbReference type="AlphaFoldDB" id="A0A7Y9FCY0"/>
<organism evidence="4 5">
    <name type="scientific">Cellulomonas oligotrophica</name>
    <dbReference type="NCBI Taxonomy" id="931536"/>
    <lineage>
        <taxon>Bacteria</taxon>
        <taxon>Bacillati</taxon>
        <taxon>Actinomycetota</taxon>
        <taxon>Actinomycetes</taxon>
        <taxon>Micrococcales</taxon>
        <taxon>Cellulomonadaceae</taxon>
        <taxon>Cellulomonas</taxon>
    </lineage>
</organism>
<feature type="domain" description="Right handed beta helix" evidence="2">
    <location>
        <begin position="203"/>
        <end position="346"/>
    </location>
</feature>
<dbReference type="InterPro" id="IPR039448">
    <property type="entry name" value="Beta_helix"/>
</dbReference>
<evidence type="ECO:0000313" key="5">
    <source>
        <dbReference type="Proteomes" id="UP000577956"/>
    </source>
</evidence>
<keyword evidence="1" id="KW-0732">Signal</keyword>
<dbReference type="InterPro" id="IPR012334">
    <property type="entry name" value="Pectin_lyas_fold"/>
</dbReference>
<dbReference type="Gene3D" id="2.160.20.10">
    <property type="entry name" value="Single-stranded right-handed beta-helix, Pectin lyase-like"/>
    <property type="match status" value="1"/>
</dbReference>
<dbReference type="InterPro" id="IPR011050">
    <property type="entry name" value="Pectin_lyase_fold/virulence"/>
</dbReference>
<reference evidence="3 6" key="2">
    <citation type="submission" date="2021-01" db="EMBL/GenBank/DDBJ databases">
        <title>Whole genome shotgun sequence of Cellulomonas oligotrophica NBRC 109435.</title>
        <authorList>
            <person name="Komaki H."/>
            <person name="Tamura T."/>
        </authorList>
    </citation>
    <scope>NUCLEOTIDE SEQUENCE [LARGE SCALE GENOMIC DNA]</scope>
    <source>
        <strain evidence="3 6">NBRC 109435</strain>
    </source>
</reference>